<comment type="caution">
    <text evidence="3">The sequence shown here is derived from an EMBL/GenBank/DDBJ whole genome shotgun (WGS) entry which is preliminary data.</text>
</comment>
<dbReference type="Pfam" id="PF13439">
    <property type="entry name" value="Glyco_transf_4"/>
    <property type="match status" value="1"/>
</dbReference>
<protein>
    <submittedName>
        <fullName evidence="3">Glycosyltransferase</fullName>
    </submittedName>
</protein>
<dbReference type="PATRIC" id="fig|1305731.5.peg.3271"/>
<dbReference type="InterPro" id="IPR001296">
    <property type="entry name" value="Glyco_trans_1"/>
</dbReference>
<reference evidence="3 4" key="1">
    <citation type="submission" date="2015-09" db="EMBL/GenBank/DDBJ databases">
        <title>Identification and resolution of microdiversity through metagenomic sequencing of parallel consortia.</title>
        <authorList>
            <person name="Nelson W.C."/>
            <person name="Romine M.F."/>
            <person name="Lindemann S.R."/>
        </authorList>
    </citation>
    <scope>NUCLEOTIDE SEQUENCE [LARGE SCALE GENOMIC DNA]</scope>
    <source>
        <strain evidence="3">HL-55</strain>
    </source>
</reference>
<gene>
    <name evidence="3" type="ORF">HLUCCX14_02415</name>
</gene>
<dbReference type="SUPFAM" id="SSF53756">
    <property type="entry name" value="UDP-Glycosyltransferase/glycogen phosphorylase"/>
    <property type="match status" value="1"/>
</dbReference>
<sequence length="375" mass="41437">MKVLHLIDSGGLYGAEQMLLALVNAQLSMGMEPIILSVGDLGIVEKPIEREAERLGLPIKVWRMVPGLNRQETSKICDWAEQWGVDLVHSHGYKFNILMGLFGRFRKPIPVITTLHGYVHAPIFTRMWVYEVLDRLAISRMKKVVLVGDAMKKELPGNLASSKKISIIRNGISIDEIMTRSRRDLPKDVHQFLQQHNPVILGVGRLSREKGFDLLVSAFREILADYPRAGLLIAGEGTRRSELEALVNEYNISGQTLMPGYCENIPALMARSSVLVISSSTEGLPITLLEALAVQLPVVSTSVGEIPYVLAGGAHGVLVEKVLESRLANAVKGVFEDPESARDRTEGGFKMLCDEFSASAMACQYLKVYEQALML</sequence>
<dbReference type="Proteomes" id="UP000050416">
    <property type="component" value="Unassembled WGS sequence"/>
</dbReference>
<dbReference type="EMBL" id="LJZQ01000002">
    <property type="protein sequence ID" value="KPQ30430.1"/>
    <property type="molecule type" value="Genomic_DNA"/>
</dbReference>
<dbReference type="AlphaFoldDB" id="A0A0P7YLI1"/>
<feature type="domain" description="Glycosyl transferase family 1" evidence="1">
    <location>
        <begin position="195"/>
        <end position="349"/>
    </location>
</feature>
<dbReference type="InterPro" id="IPR028098">
    <property type="entry name" value="Glyco_trans_4-like_N"/>
</dbReference>
<evidence type="ECO:0000259" key="1">
    <source>
        <dbReference type="Pfam" id="PF00534"/>
    </source>
</evidence>
<evidence type="ECO:0000313" key="3">
    <source>
        <dbReference type="EMBL" id="KPQ30430.1"/>
    </source>
</evidence>
<evidence type="ECO:0000259" key="2">
    <source>
        <dbReference type="Pfam" id="PF13439"/>
    </source>
</evidence>
<dbReference type="PANTHER" id="PTHR12526">
    <property type="entry name" value="GLYCOSYLTRANSFERASE"/>
    <property type="match status" value="1"/>
</dbReference>
<proteinExistence type="predicted"/>
<accession>A0A0P7YLI1</accession>
<dbReference type="OrthoDB" id="9768937at2"/>
<dbReference type="PANTHER" id="PTHR12526:SF637">
    <property type="entry name" value="GLYCOSYLTRANSFERASE EPSF-RELATED"/>
    <property type="match status" value="1"/>
</dbReference>
<organism evidence="3 4">
    <name type="scientific">Marinobacter excellens HL-55</name>
    <dbReference type="NCBI Taxonomy" id="1305731"/>
    <lineage>
        <taxon>Bacteria</taxon>
        <taxon>Pseudomonadati</taxon>
        <taxon>Pseudomonadota</taxon>
        <taxon>Gammaproteobacteria</taxon>
        <taxon>Pseudomonadales</taxon>
        <taxon>Marinobacteraceae</taxon>
        <taxon>Marinobacter</taxon>
    </lineage>
</organism>
<dbReference type="Gene3D" id="3.40.50.2000">
    <property type="entry name" value="Glycogen Phosphorylase B"/>
    <property type="match status" value="2"/>
</dbReference>
<dbReference type="GO" id="GO:0016757">
    <property type="term" value="F:glycosyltransferase activity"/>
    <property type="evidence" value="ECO:0007669"/>
    <property type="project" value="InterPro"/>
</dbReference>
<dbReference type="Pfam" id="PF00534">
    <property type="entry name" value="Glycos_transf_1"/>
    <property type="match status" value="1"/>
</dbReference>
<feature type="domain" description="Glycosyltransferase subfamily 4-like N-terminal" evidence="2">
    <location>
        <begin position="14"/>
        <end position="175"/>
    </location>
</feature>
<evidence type="ECO:0000313" key="4">
    <source>
        <dbReference type="Proteomes" id="UP000050416"/>
    </source>
</evidence>
<keyword evidence="3" id="KW-0808">Transferase</keyword>
<name>A0A0P7YLI1_9GAMM</name>
<dbReference type="STRING" id="1305731.GCA_000934705_01389"/>
<dbReference type="CDD" id="cd03811">
    <property type="entry name" value="GT4_GT28_WabH-like"/>
    <property type="match status" value="1"/>
</dbReference>
<dbReference type="GO" id="GO:1901135">
    <property type="term" value="P:carbohydrate derivative metabolic process"/>
    <property type="evidence" value="ECO:0007669"/>
    <property type="project" value="UniProtKB-ARBA"/>
</dbReference>